<gene>
    <name evidence="2" type="ORF">UFOPK2656_00981</name>
    <name evidence="3" type="ORF">UFOPK3267_02518</name>
    <name evidence="4" type="ORF">UFOPK3651_00564</name>
    <name evidence="5" type="ORF">UFOPK3931_00502</name>
    <name evidence="1" type="ORF">UFOPK4189_00011</name>
</gene>
<dbReference type="EMBL" id="CAEZYF010000004">
    <property type="protein sequence ID" value="CAB4716032.1"/>
    <property type="molecule type" value="Genomic_DNA"/>
</dbReference>
<evidence type="ECO:0000313" key="1">
    <source>
        <dbReference type="EMBL" id="CAB4362239.1"/>
    </source>
</evidence>
<dbReference type="PANTHER" id="PTHR35841">
    <property type="entry name" value="PHOSPHONATES-BINDING PERIPLASMIC PROTEIN"/>
    <property type="match status" value="1"/>
</dbReference>
<dbReference type="EMBL" id="CAFBIY010000184">
    <property type="protein sequence ID" value="CAB4852994.1"/>
    <property type="molecule type" value="Genomic_DNA"/>
</dbReference>
<organism evidence="1">
    <name type="scientific">freshwater metagenome</name>
    <dbReference type="NCBI Taxonomy" id="449393"/>
    <lineage>
        <taxon>unclassified sequences</taxon>
        <taxon>metagenomes</taxon>
        <taxon>ecological metagenomes</taxon>
    </lineage>
</organism>
<evidence type="ECO:0000313" key="2">
    <source>
        <dbReference type="EMBL" id="CAB4716032.1"/>
    </source>
</evidence>
<reference evidence="1" key="1">
    <citation type="submission" date="2020-05" db="EMBL/GenBank/DDBJ databases">
        <authorList>
            <person name="Chiriac C."/>
            <person name="Salcher M."/>
            <person name="Ghai R."/>
            <person name="Kavagutti S V."/>
        </authorList>
    </citation>
    <scope>NUCLEOTIDE SEQUENCE</scope>
</reference>
<protein>
    <submittedName>
        <fullName evidence="1">Unannotated protein</fullName>
    </submittedName>
</protein>
<sequence length="247" mass="26293">MGSPVASLAMYPFAHLRDATDRLWQAVRVRLDDGPHTLEWSVVTPEVWSHPDLLVAQTCGWPLATEYADRLCVIGAFDYDVPGAVDGTYCSVIITNDPNASLAELRARPGVVAAINSTDSLSGRVSLEHVWGGLSSVVSTGAHAESIRALVDGRADVASIDAVTWALIGDFDPTLVAGLRVIGAGPRVGCLPLVTRLARAADVPRFREAFTAAVSDPAIAAELRLMRIRGFVPKDLADYLPVRALVG</sequence>
<dbReference type="EMBL" id="CAFBOL010000007">
    <property type="protein sequence ID" value="CAB4976119.1"/>
    <property type="molecule type" value="Genomic_DNA"/>
</dbReference>
<evidence type="ECO:0000313" key="5">
    <source>
        <dbReference type="EMBL" id="CAB4976119.1"/>
    </source>
</evidence>
<dbReference type="AlphaFoldDB" id="A0A6J6A2L0"/>
<dbReference type="Pfam" id="PF12974">
    <property type="entry name" value="Phosphonate-bd"/>
    <property type="match status" value="1"/>
</dbReference>
<dbReference type="PANTHER" id="PTHR35841:SF1">
    <property type="entry name" value="PHOSPHONATES-BINDING PERIPLASMIC PROTEIN"/>
    <property type="match status" value="1"/>
</dbReference>
<dbReference type="EMBL" id="CAFBMT010000002">
    <property type="protein sequence ID" value="CAB4916344.1"/>
    <property type="molecule type" value="Genomic_DNA"/>
</dbReference>
<accession>A0A6J6A2L0</accession>
<evidence type="ECO:0000313" key="3">
    <source>
        <dbReference type="EMBL" id="CAB4852994.1"/>
    </source>
</evidence>
<evidence type="ECO:0000313" key="4">
    <source>
        <dbReference type="EMBL" id="CAB4916344.1"/>
    </source>
</evidence>
<proteinExistence type="predicted"/>
<dbReference type="EMBL" id="CAESGF010000001">
    <property type="protein sequence ID" value="CAB4362239.1"/>
    <property type="molecule type" value="Genomic_DNA"/>
</dbReference>
<name>A0A6J6A2L0_9ZZZZ</name>